<dbReference type="InterPro" id="IPR008334">
    <property type="entry name" value="5'-Nucleotdase_C"/>
</dbReference>
<dbReference type="InterPro" id="IPR036691">
    <property type="entry name" value="Endo/exonu/phosph_ase_sf"/>
</dbReference>
<feature type="region of interest" description="Disordered" evidence="2">
    <location>
        <begin position="19"/>
        <end position="66"/>
    </location>
</feature>
<keyword evidence="1" id="KW-0732">Signal</keyword>
<keyword evidence="4" id="KW-0255">Endonuclease</keyword>
<dbReference type="Pfam" id="PF02872">
    <property type="entry name" value="5_nucleotid_C"/>
    <property type="match status" value="1"/>
</dbReference>
<sequence length="1670" mass="170588">MGLSAQSRWSVHVVPCRGRLGSRRRSPTGHVGGTDCPRSPTGGPLGSRQLHTGSHSSMPSRPSPLRRPLAAATGITLLASSLALAAGAFAPASANPAGTALVINEVYGAGGNNGALYNADYVEIKNPTGAPMSLSGLYLSYKSAGGGSGGPPFALAGTVPAHGTWLVQMSATGASGAALPTPDQVASPAFNMAAAGGQTLLQTSSTVLTVSGNVAGAAGIVDMVGASGSTTFETAAAGSASTTVSLNRNATGADSDSNSADFTTAAPSPTPSGGGGTDPEPEPEPGQTLTIAQVQGADAATSPYNNTTVKVEGIVTAMYATGGYNGMYVQTAGTGGTTDATPGASDAIFVYGGTGFTNPQGLEIGDSVKVTGPVSEFNGTTQITPASGGVVELSTALAPVTPLAIAYPTTEAGREAQEGMLLAPTDTFTVSNTYSTNQYAEIGLATGTEPLLTPTEVADAQDASAIAAVVADNAARGVVLDDGASTNFLTSANQGVALPWLSKENPVRVGARATLGTGGVVLEYRNSTWKLQPRQQVTGAGASTATFQNTRLAEAAPAEVGGDISLSSFNVLNYFTQTAEIAGCTSTYKDRAGNPITANSCGDAGPRGAANDVNLQRQQTKIVAAINKLDASVVSLEEIENSVKFNKNRDQALSTLVAALNQAAGSTKWALVPSPDASGLPAVGTQDVIRNAFIYQPAEVAMVGTSKVLVGNAAFNNARQPLAQGFKEVGAPSSDAFTVIVNHFKSKGSGADDGTGQGLSNADRVAQAGALSDFATEFSDALGGNGAIFLTGDFNSYSMEDPMQVLHGDDYENLAPEGEYTYSFSGQSGSLDHILANPAGVEMVTGSDIWNINSGEAIAFEYSRHNYNVTDFYEPNQFRASDHDPIKVGLSTASAPTGPVDVQLLNINDFHGRIDANTTRFATTVEQLRAQNENTLFLSAGDNIGASLFASALDKDQPTIDVLNALGLEASAVGNHEFDQGFADLTGRVDSAASWDYLGANVYGKGTTTPALREYQTYEVGGVTVGVIGVVTSETPSLVSPAGVADVTFGDPVAAVNRVATQLSDGDEANGEADVIVAEYHEGAGAGTPEGATLEQELAQPSAFTDIVTKTSAQVDAIFTGHTHKQYAWDAQVPGAPAGTTRPVLQTGSYGEFIGQIVLTFDPATGTVTSHTQKNVARATNENLSLGAVSTVKTIVDAALAKAAVVGNQEIGRITGDITTAHTGGTQGAGGYTGGSRDDRASESTLGGLVANALRDGAAKFAKPDLGITNSGGLRAELTFKGDTSSNAANVDGVVTYAEANAVLPFNNTVAIVEMSGSTLKSVLEQQWQSVLSGPAPSRPYLQLALSDNVEVTADKSKPAGERITSVRINGVLLDPAKTYTVSTLSFLAAGGDNFRAFTQGKSVDTGVLDGQLWRDYLATNKPLSPDFARQQVFATGLPSELTAGQAASFQLGTATGGTVAPITGTTLDLTSQGSPATTKVTATLVNGSTRTTIGEFPVTAGVASINLTVPAGTPTGATVELVAAPSRTRVTLPVKAGTTTPPTTDPTPNPTPNPTPTPTPSPNPEPVPTPEEKAEATIKSFNAQGKVGQKVRFKVKVKVTADGANPRGTVTAQVKGTKKVVEVKVSKKGVAIIKLPAFKNPGTKKVVVRFTGNGDVAAEKTVVKLRIKR</sequence>
<feature type="region of interest" description="Disordered" evidence="2">
    <location>
        <begin position="1218"/>
        <end position="1243"/>
    </location>
</feature>
<dbReference type="Pfam" id="PF00149">
    <property type="entry name" value="Metallophos"/>
    <property type="match status" value="1"/>
</dbReference>
<evidence type="ECO:0000313" key="5">
    <source>
        <dbReference type="Proteomes" id="UP000294071"/>
    </source>
</evidence>
<keyword evidence="4" id="KW-0540">Nuclease</keyword>
<keyword evidence="5" id="KW-1185">Reference proteome</keyword>
<dbReference type="GO" id="GO:0030288">
    <property type="term" value="C:outer membrane-bounded periplasmic space"/>
    <property type="evidence" value="ECO:0007669"/>
    <property type="project" value="TreeGrafter"/>
</dbReference>
<dbReference type="InterPro" id="IPR004843">
    <property type="entry name" value="Calcineurin-like_PHP"/>
</dbReference>
<comment type="caution">
    <text evidence="4">The sequence shown here is derived from an EMBL/GenBank/DDBJ whole genome shotgun (WGS) entry which is preliminary data.</text>
</comment>
<gene>
    <name evidence="4" type="ORF">EUA93_18010</name>
</gene>
<dbReference type="OrthoDB" id="1016457at2"/>
<feature type="compositionally biased region" description="Polar residues" evidence="2">
    <location>
        <begin position="246"/>
        <end position="258"/>
    </location>
</feature>
<organism evidence="4 5">
    <name type="scientific">Nocardioides oleivorans</name>
    <dbReference type="NCBI Taxonomy" id="273676"/>
    <lineage>
        <taxon>Bacteria</taxon>
        <taxon>Bacillati</taxon>
        <taxon>Actinomycetota</taxon>
        <taxon>Actinomycetes</taxon>
        <taxon>Propionibacteriales</taxon>
        <taxon>Nocardioidaceae</taxon>
        <taxon>Nocardioides</taxon>
    </lineage>
</organism>
<dbReference type="Proteomes" id="UP000294071">
    <property type="component" value="Unassembled WGS sequence"/>
</dbReference>
<dbReference type="PRINTS" id="PR01607">
    <property type="entry name" value="APYRASEFAMLY"/>
</dbReference>
<keyword evidence="4" id="KW-0378">Hydrolase</keyword>
<dbReference type="GO" id="GO:0009166">
    <property type="term" value="P:nucleotide catabolic process"/>
    <property type="evidence" value="ECO:0007669"/>
    <property type="project" value="InterPro"/>
</dbReference>
<protein>
    <submittedName>
        <fullName evidence="4">ExeM/NucH family extracellular endonuclease</fullName>
    </submittedName>
</protein>
<dbReference type="InterPro" id="IPR036907">
    <property type="entry name" value="5'-Nucleotdase_C_sf"/>
</dbReference>
<proteinExistence type="predicted"/>
<feature type="region of interest" description="Disordered" evidence="2">
    <location>
        <begin position="1529"/>
        <end position="1574"/>
    </location>
</feature>
<dbReference type="GO" id="GO:0008768">
    <property type="term" value="F:UDP-sugar diphosphatase activity"/>
    <property type="evidence" value="ECO:0007669"/>
    <property type="project" value="TreeGrafter"/>
</dbReference>
<reference evidence="4 5" key="1">
    <citation type="submission" date="2019-01" db="EMBL/GenBank/DDBJ databases">
        <title>Novel species of Nocardioides.</title>
        <authorList>
            <person name="Liu Q."/>
            <person name="Xin Y.-H."/>
        </authorList>
    </citation>
    <scope>NUCLEOTIDE SEQUENCE [LARGE SCALE GENOMIC DNA]</scope>
    <source>
        <strain evidence="4 5">CGMCC 4.6882</strain>
    </source>
</reference>
<evidence type="ECO:0000313" key="4">
    <source>
        <dbReference type="EMBL" id="RYB92000.1"/>
    </source>
</evidence>
<feature type="region of interest" description="Disordered" evidence="2">
    <location>
        <begin position="241"/>
        <end position="287"/>
    </location>
</feature>
<feature type="domain" description="LTD" evidence="3">
    <location>
        <begin position="88"/>
        <end position="248"/>
    </location>
</feature>
<dbReference type="PANTHER" id="PTHR11575">
    <property type="entry name" value="5'-NUCLEOTIDASE-RELATED"/>
    <property type="match status" value="1"/>
</dbReference>
<feature type="compositionally biased region" description="Pro residues" evidence="2">
    <location>
        <begin position="1544"/>
        <end position="1570"/>
    </location>
</feature>
<dbReference type="Gene3D" id="3.60.21.10">
    <property type="match status" value="1"/>
</dbReference>
<evidence type="ECO:0000259" key="3">
    <source>
        <dbReference type="PROSITE" id="PS51841"/>
    </source>
</evidence>
<dbReference type="CDD" id="cd10283">
    <property type="entry name" value="MnuA_DNase1-like"/>
    <property type="match status" value="1"/>
</dbReference>
<feature type="compositionally biased region" description="Gly residues" evidence="2">
    <location>
        <begin position="1225"/>
        <end position="1234"/>
    </location>
</feature>
<dbReference type="SUPFAM" id="SSF55816">
    <property type="entry name" value="5'-nucleotidase (syn. UDP-sugar hydrolase), C-terminal domain"/>
    <property type="match status" value="1"/>
</dbReference>
<dbReference type="GO" id="GO:0008253">
    <property type="term" value="F:5'-nucleotidase activity"/>
    <property type="evidence" value="ECO:0007669"/>
    <property type="project" value="TreeGrafter"/>
</dbReference>
<evidence type="ECO:0000256" key="1">
    <source>
        <dbReference type="ARBA" id="ARBA00022729"/>
    </source>
</evidence>
<dbReference type="InterPro" id="IPR029052">
    <property type="entry name" value="Metallo-depent_PP-like"/>
</dbReference>
<dbReference type="InterPro" id="IPR001322">
    <property type="entry name" value="Lamin_tail_dom"/>
</dbReference>
<dbReference type="InterPro" id="IPR006179">
    <property type="entry name" value="5_nucleotidase/apyrase"/>
</dbReference>
<dbReference type="SUPFAM" id="SSF56300">
    <property type="entry name" value="Metallo-dependent phosphatases"/>
    <property type="match status" value="1"/>
</dbReference>
<dbReference type="PANTHER" id="PTHR11575:SF24">
    <property type="entry name" value="5'-NUCLEOTIDASE"/>
    <property type="match status" value="1"/>
</dbReference>
<dbReference type="SUPFAM" id="SSF56219">
    <property type="entry name" value="DNase I-like"/>
    <property type="match status" value="1"/>
</dbReference>
<dbReference type="EMBL" id="SDWT01000002">
    <property type="protein sequence ID" value="RYB92000.1"/>
    <property type="molecule type" value="Genomic_DNA"/>
</dbReference>
<dbReference type="CDD" id="cd04486">
    <property type="entry name" value="YhcR_OBF_like"/>
    <property type="match status" value="1"/>
</dbReference>
<dbReference type="InterPro" id="IPR047971">
    <property type="entry name" value="ExeM-like"/>
</dbReference>
<evidence type="ECO:0000256" key="2">
    <source>
        <dbReference type="SAM" id="MobiDB-lite"/>
    </source>
</evidence>
<dbReference type="PROSITE" id="PS51841">
    <property type="entry name" value="LTD"/>
    <property type="match status" value="1"/>
</dbReference>
<accession>A0A4Q2RSI8</accession>
<dbReference type="Gene3D" id="3.90.780.10">
    <property type="entry name" value="5'-Nucleotidase, C-terminal domain"/>
    <property type="match status" value="1"/>
</dbReference>
<dbReference type="GO" id="GO:0004519">
    <property type="term" value="F:endonuclease activity"/>
    <property type="evidence" value="ECO:0007669"/>
    <property type="project" value="UniProtKB-KW"/>
</dbReference>
<dbReference type="Gene3D" id="3.60.10.10">
    <property type="entry name" value="Endonuclease/exonuclease/phosphatase"/>
    <property type="match status" value="1"/>
</dbReference>
<name>A0A4Q2RSI8_9ACTN</name>
<dbReference type="NCBIfam" id="NF033681">
    <property type="entry name" value="ExeM_NucH_DNase"/>
    <property type="match status" value="1"/>
</dbReference>